<organism evidence="1 2">
    <name type="scientific">Pseudomonas parafulva</name>
    <dbReference type="NCBI Taxonomy" id="157782"/>
    <lineage>
        <taxon>Bacteria</taxon>
        <taxon>Pseudomonadati</taxon>
        <taxon>Pseudomonadota</taxon>
        <taxon>Gammaproteobacteria</taxon>
        <taxon>Pseudomonadales</taxon>
        <taxon>Pseudomonadaceae</taxon>
        <taxon>Pseudomonas</taxon>
    </lineage>
</organism>
<gene>
    <name evidence="1" type="ORF">DZC75_20410</name>
</gene>
<evidence type="ECO:0000313" key="2">
    <source>
        <dbReference type="Proteomes" id="UP000258127"/>
    </source>
</evidence>
<dbReference type="EMBL" id="CP031641">
    <property type="protein sequence ID" value="AXO90241.1"/>
    <property type="molecule type" value="Genomic_DNA"/>
</dbReference>
<sequence length="79" mass="8295">MQVLTPSGSEPKATTTHRHLQAVAQVGGALIGFLVMKTPAARKQLENAASTACQQGELSETDAAVVQRALANQPNTIRN</sequence>
<protein>
    <submittedName>
        <fullName evidence="1">Uncharacterized protein</fullName>
    </submittedName>
</protein>
<dbReference type="Proteomes" id="UP000258127">
    <property type="component" value="Chromosome"/>
</dbReference>
<accession>A0AAI8PD85</accession>
<proteinExistence type="predicted"/>
<dbReference type="RefSeq" id="WP_116889526.1">
    <property type="nucleotide sequence ID" value="NZ_CP031641.1"/>
</dbReference>
<name>A0AAI8PD85_9PSED</name>
<evidence type="ECO:0000313" key="1">
    <source>
        <dbReference type="EMBL" id="AXO90241.1"/>
    </source>
</evidence>
<dbReference type="AlphaFoldDB" id="A0AAI8PD85"/>
<reference evidence="1 2" key="1">
    <citation type="submission" date="2018-08" db="EMBL/GenBank/DDBJ databases">
        <authorList>
            <person name="Lee Y."/>
            <person name="Kakembo D."/>
        </authorList>
    </citation>
    <scope>NUCLEOTIDE SEQUENCE [LARGE SCALE GENOMIC DNA]</scope>
    <source>
        <strain evidence="1 2">JBCS1880</strain>
    </source>
</reference>
<keyword evidence="2" id="KW-1185">Reference proteome</keyword>